<comment type="caution">
    <text evidence="2">The sequence shown here is derived from an EMBL/GenBank/DDBJ whole genome shotgun (WGS) entry which is preliminary data.</text>
</comment>
<keyword evidence="1" id="KW-1133">Transmembrane helix</keyword>
<accession>A0A318N2J4</accession>
<dbReference type="AlphaFoldDB" id="A0A318N2J4"/>
<evidence type="ECO:0000313" key="3">
    <source>
        <dbReference type="Proteomes" id="UP000247565"/>
    </source>
</evidence>
<dbReference type="RefSeq" id="WP_110438332.1">
    <property type="nucleotide sequence ID" value="NZ_CP046393.1"/>
</dbReference>
<dbReference type="Proteomes" id="UP000247565">
    <property type="component" value="Unassembled WGS sequence"/>
</dbReference>
<feature type="transmembrane region" description="Helical" evidence="1">
    <location>
        <begin position="116"/>
        <end position="137"/>
    </location>
</feature>
<organism evidence="2 3">
    <name type="scientific">Commensalibacter melissae</name>
    <dbReference type="NCBI Taxonomy" id="2070537"/>
    <lineage>
        <taxon>Bacteria</taxon>
        <taxon>Pseudomonadati</taxon>
        <taxon>Pseudomonadota</taxon>
        <taxon>Alphaproteobacteria</taxon>
        <taxon>Acetobacterales</taxon>
        <taxon>Acetobacteraceae</taxon>
    </lineage>
</organism>
<reference evidence="2 3" key="1">
    <citation type="submission" date="2018-05" db="EMBL/GenBank/DDBJ databases">
        <title>Reference genomes for bee gut microbiota database.</title>
        <authorList>
            <person name="Ellegaard K.M."/>
        </authorList>
    </citation>
    <scope>NUCLEOTIDE SEQUENCE [LARGE SCALE GENOMIC DNA]</scope>
    <source>
        <strain evidence="2 3">ESL0284</strain>
    </source>
</reference>
<sequence>MNKFFSNNTRSEERLGHISQEYTDSRNSSKVSNPFLNILWFACHFCFYLIQQVAEIFAPLFLVIGIIWKLLPAITSSLIAIISSSDPQTGELVKHGGNLIPHSIMIAGHSLTAGKLIFDGVLLIMLTALCATVTVYLGRKL</sequence>
<feature type="transmembrane region" description="Helical" evidence="1">
    <location>
        <begin position="57"/>
        <end position="82"/>
    </location>
</feature>
<evidence type="ECO:0000256" key="1">
    <source>
        <dbReference type="SAM" id="Phobius"/>
    </source>
</evidence>
<keyword evidence="1" id="KW-0812">Transmembrane</keyword>
<gene>
    <name evidence="2" type="ORF">DK869_02100</name>
</gene>
<proteinExistence type="predicted"/>
<keyword evidence="3" id="KW-1185">Reference proteome</keyword>
<protein>
    <submittedName>
        <fullName evidence="2">Uncharacterized protein</fullName>
    </submittedName>
</protein>
<dbReference type="OrthoDB" id="7282283at2"/>
<dbReference type="EMBL" id="QGLT01000001">
    <property type="protein sequence ID" value="PXZ01813.1"/>
    <property type="molecule type" value="Genomic_DNA"/>
</dbReference>
<evidence type="ECO:0000313" key="2">
    <source>
        <dbReference type="EMBL" id="PXZ01813.1"/>
    </source>
</evidence>
<keyword evidence="1" id="KW-0472">Membrane</keyword>
<name>A0A318N2J4_9PROT</name>